<evidence type="ECO:0000256" key="1">
    <source>
        <dbReference type="ARBA" id="ARBA00005417"/>
    </source>
</evidence>
<dbReference type="KEGG" id="mpd:MCP_1201"/>
<dbReference type="SMART" id="SM00382">
    <property type="entry name" value="AAA"/>
    <property type="match status" value="1"/>
</dbReference>
<dbReference type="EMBL" id="AP011532">
    <property type="protein sequence ID" value="BAI61273.1"/>
    <property type="molecule type" value="Genomic_DNA"/>
</dbReference>
<reference evidence="6 7" key="1">
    <citation type="journal article" date="2007" name="Appl. Environ. Microbiol.">
        <title>Isolation of key methanogens for global methane emission from rice paddy fields: a novel isolate affiliated with the clone cluster rice cluster I.</title>
        <authorList>
            <person name="Sakai S."/>
            <person name="Imachi H."/>
            <person name="Sekiguchi Y."/>
            <person name="Ohashi A."/>
            <person name="Harada H."/>
            <person name="Kamagata Y."/>
        </authorList>
    </citation>
    <scope>NUCLEOTIDE SEQUENCE [LARGE SCALE GENOMIC DNA]</scope>
    <source>
        <strain evidence="7">DSM 17711 / JCM 13418 / NBRC 101707 / SANAE</strain>
    </source>
</reference>
<dbReference type="SUPFAM" id="SSF52540">
    <property type="entry name" value="P-loop containing nucleoside triphosphate hydrolases"/>
    <property type="match status" value="1"/>
</dbReference>
<dbReference type="InterPro" id="IPR003439">
    <property type="entry name" value="ABC_transporter-like_ATP-bd"/>
</dbReference>
<dbReference type="PANTHER" id="PTHR43335:SF4">
    <property type="entry name" value="ABC TRANSPORTER, ATP-BINDING PROTEIN"/>
    <property type="match status" value="1"/>
</dbReference>
<evidence type="ECO:0000313" key="6">
    <source>
        <dbReference type="EMBL" id="BAI61273.1"/>
    </source>
</evidence>
<dbReference type="Pfam" id="PF00005">
    <property type="entry name" value="ABC_tran"/>
    <property type="match status" value="1"/>
</dbReference>
<dbReference type="RefSeq" id="WP_012899952.1">
    <property type="nucleotide sequence ID" value="NC_013665.1"/>
</dbReference>
<dbReference type="GeneID" id="8681196"/>
<sequence length="244" mass="27114">MIKTENLTKAYDGVKAVDSLDLHVEKGDVFGFLGPNGSGKTTTMGMMIGEIEPTSGKCFINGIDVLRHPLDVKRIIGYMPDGLGFYENLNARQNLKFFSEFYDLPYDKADKRITELLKYVGLEGVEKKTEGYSRGMKQRLGLAQALLNDPEVIFMDEPTNGLDPQGVMQVRNIIKDLSSRGKTIFFSSHILEEVRHVCKTVGIISQGKLIAKGSLDDVMHKMDKGTAPERSLEEIFLQTVYGGA</sequence>
<organism evidence="6 7">
    <name type="scientific">Methanocella paludicola (strain DSM 17711 / JCM 13418 / NBRC 101707 / SANAE)</name>
    <dbReference type="NCBI Taxonomy" id="304371"/>
    <lineage>
        <taxon>Archaea</taxon>
        <taxon>Methanobacteriati</taxon>
        <taxon>Methanobacteriota</taxon>
        <taxon>Stenosarchaea group</taxon>
        <taxon>Methanomicrobia</taxon>
        <taxon>Methanocellales</taxon>
        <taxon>Methanocellaceae</taxon>
        <taxon>Methanocella</taxon>
    </lineage>
</organism>
<evidence type="ECO:0000313" key="7">
    <source>
        <dbReference type="Proteomes" id="UP000001882"/>
    </source>
</evidence>
<evidence type="ECO:0000256" key="3">
    <source>
        <dbReference type="ARBA" id="ARBA00022741"/>
    </source>
</evidence>
<dbReference type="STRING" id="304371.MCP_1201"/>
<gene>
    <name evidence="6" type="ordered locus">MCP_1201</name>
</gene>
<evidence type="ECO:0000256" key="4">
    <source>
        <dbReference type="ARBA" id="ARBA00022840"/>
    </source>
</evidence>
<feature type="domain" description="ABC transporter" evidence="5">
    <location>
        <begin position="2"/>
        <end position="231"/>
    </location>
</feature>
<dbReference type="PATRIC" id="fig|304371.9.peg.1236"/>
<dbReference type="AlphaFoldDB" id="D1YXV1"/>
<accession>D1YXV1</accession>
<dbReference type="GO" id="GO:0005524">
    <property type="term" value="F:ATP binding"/>
    <property type="evidence" value="ECO:0007669"/>
    <property type="project" value="UniProtKB-KW"/>
</dbReference>
<proteinExistence type="inferred from homology"/>
<dbReference type="InterPro" id="IPR003593">
    <property type="entry name" value="AAA+_ATPase"/>
</dbReference>
<reference evidence="7" key="3">
    <citation type="journal article" date="2011" name="PLoS ONE">
        <title>Genome sequence of a mesophilic hydrogenotrophic methanogen Methanocella paludicola, the first cultivated representative of the order Methanocellales.</title>
        <authorList>
            <person name="Sakai S."/>
            <person name="Takaki Y."/>
            <person name="Shimamura S."/>
            <person name="Sekine M."/>
            <person name="Tajima T."/>
            <person name="Kosugi H."/>
            <person name="Ichikawa N."/>
            <person name="Tasumi E."/>
            <person name="Hiraki A.T."/>
            <person name="Shimizu A."/>
            <person name="Kato Y."/>
            <person name="Nishiko R."/>
            <person name="Mori K."/>
            <person name="Fujita N."/>
            <person name="Imachi H."/>
            <person name="Takai K."/>
        </authorList>
    </citation>
    <scope>NUCLEOTIDE SEQUENCE [LARGE SCALE GENOMIC DNA]</scope>
    <source>
        <strain evidence="7">DSM 17711 / JCM 13418 / NBRC 101707 / SANAE</strain>
    </source>
</reference>
<dbReference type="PANTHER" id="PTHR43335">
    <property type="entry name" value="ABC TRANSPORTER, ATP-BINDING PROTEIN"/>
    <property type="match status" value="1"/>
</dbReference>
<keyword evidence="4" id="KW-0067">ATP-binding</keyword>
<dbReference type="InParanoid" id="D1YXV1"/>
<keyword evidence="3" id="KW-0547">Nucleotide-binding</keyword>
<dbReference type="CDD" id="cd03230">
    <property type="entry name" value="ABC_DR_subfamily_A"/>
    <property type="match status" value="1"/>
</dbReference>
<dbReference type="InterPro" id="IPR027417">
    <property type="entry name" value="P-loop_NTPase"/>
</dbReference>
<keyword evidence="7" id="KW-1185">Reference proteome</keyword>
<dbReference type="eggNOG" id="arCOG00194">
    <property type="taxonomic scope" value="Archaea"/>
</dbReference>
<dbReference type="Gene3D" id="3.40.50.300">
    <property type="entry name" value="P-loop containing nucleotide triphosphate hydrolases"/>
    <property type="match status" value="1"/>
</dbReference>
<reference evidence="6 7" key="2">
    <citation type="journal article" date="2008" name="Int. J. Syst. Evol. Microbiol.">
        <title>Methanocella paludicola gen. nov., sp. nov., a methane-producing archaeon, the first isolate of the lineage 'Rice Cluster I', and proposal of the new archaeal order Methanocellales ord. nov.</title>
        <authorList>
            <person name="Sakai S."/>
            <person name="Imachi H."/>
            <person name="Hanada S."/>
            <person name="Ohashi A."/>
            <person name="Harada H."/>
            <person name="Kamagata Y."/>
        </authorList>
    </citation>
    <scope>NUCLEOTIDE SEQUENCE [LARGE SCALE GENOMIC DNA]</scope>
    <source>
        <strain evidence="7">DSM 17711 / JCM 13418 / NBRC 101707 / SANAE</strain>
    </source>
</reference>
<evidence type="ECO:0000259" key="5">
    <source>
        <dbReference type="PROSITE" id="PS50893"/>
    </source>
</evidence>
<dbReference type="GO" id="GO:0016887">
    <property type="term" value="F:ATP hydrolysis activity"/>
    <property type="evidence" value="ECO:0007669"/>
    <property type="project" value="InterPro"/>
</dbReference>
<dbReference type="Proteomes" id="UP000001882">
    <property type="component" value="Chromosome"/>
</dbReference>
<dbReference type="PROSITE" id="PS50893">
    <property type="entry name" value="ABC_TRANSPORTER_2"/>
    <property type="match status" value="1"/>
</dbReference>
<comment type="similarity">
    <text evidence="1">Belongs to the ABC transporter superfamily.</text>
</comment>
<dbReference type="OrthoDB" id="87732at2157"/>
<keyword evidence="2" id="KW-0813">Transport</keyword>
<evidence type="ECO:0000256" key="2">
    <source>
        <dbReference type="ARBA" id="ARBA00022448"/>
    </source>
</evidence>
<name>D1YXV1_METPS</name>
<protein>
    <submittedName>
        <fullName evidence="6">ABC transporter ATP binding protein</fullName>
    </submittedName>
</protein>